<feature type="chain" id="PRO_5005550781" evidence="2">
    <location>
        <begin position="19"/>
        <end position="152"/>
    </location>
</feature>
<name>A0A0L0VUA9_9BASI</name>
<evidence type="ECO:0000313" key="3">
    <source>
        <dbReference type="EMBL" id="KNF02856.1"/>
    </source>
</evidence>
<comment type="caution">
    <text evidence="3">The sequence shown here is derived from an EMBL/GenBank/DDBJ whole genome shotgun (WGS) entry which is preliminary data.</text>
</comment>
<dbReference type="Proteomes" id="UP000054564">
    <property type="component" value="Unassembled WGS sequence"/>
</dbReference>
<feature type="signal peptide" evidence="2">
    <location>
        <begin position="1"/>
        <end position="18"/>
    </location>
</feature>
<dbReference type="AlphaFoldDB" id="A0A0L0VUA9"/>
<gene>
    <name evidence="3" type="ORF">PSTG_03805</name>
</gene>
<keyword evidence="1" id="KW-1133">Transmembrane helix</keyword>
<reference evidence="4" key="1">
    <citation type="submission" date="2014-03" db="EMBL/GenBank/DDBJ databases">
        <title>The Genome Sequence of Puccinia striiformis f. sp. tritici PST-78.</title>
        <authorList>
            <consortium name="The Broad Institute Genome Sequencing Platform"/>
            <person name="Cuomo C."/>
            <person name="Hulbert S."/>
            <person name="Chen X."/>
            <person name="Walker B."/>
            <person name="Young S.K."/>
            <person name="Zeng Q."/>
            <person name="Gargeya S."/>
            <person name="Fitzgerald M."/>
            <person name="Haas B."/>
            <person name="Abouelleil A."/>
            <person name="Alvarado L."/>
            <person name="Arachchi H.M."/>
            <person name="Berlin A.M."/>
            <person name="Chapman S.B."/>
            <person name="Goldberg J."/>
            <person name="Griggs A."/>
            <person name="Gujja S."/>
            <person name="Hansen M."/>
            <person name="Howarth C."/>
            <person name="Imamovic A."/>
            <person name="Larimer J."/>
            <person name="McCowan C."/>
            <person name="Montmayeur A."/>
            <person name="Murphy C."/>
            <person name="Neiman D."/>
            <person name="Pearson M."/>
            <person name="Priest M."/>
            <person name="Roberts A."/>
            <person name="Saif S."/>
            <person name="Shea T."/>
            <person name="Sisk P."/>
            <person name="Sykes S."/>
            <person name="Wortman J."/>
            <person name="Nusbaum C."/>
            <person name="Birren B."/>
        </authorList>
    </citation>
    <scope>NUCLEOTIDE SEQUENCE [LARGE SCALE GENOMIC DNA]</scope>
    <source>
        <strain evidence="4">race PST-78</strain>
    </source>
</reference>
<evidence type="ECO:0000313" key="4">
    <source>
        <dbReference type="Proteomes" id="UP000054564"/>
    </source>
</evidence>
<proteinExistence type="predicted"/>
<evidence type="ECO:0000256" key="2">
    <source>
        <dbReference type="SAM" id="SignalP"/>
    </source>
</evidence>
<sequence>MNISLLLIPFIIQYFATGMDSPRGELASLGRESSIDDRDGISQFPSPPRMVELLPVDRVSIDMPPYNDVSTYGTLIREHKSPYKLPPQEERAMNTYPAGRDARDHPASSDEVITRTRGDDKCSPCYVTGYVMVALGTGFLILLLVYIFGGMS</sequence>
<protein>
    <submittedName>
        <fullName evidence="3">Uncharacterized protein</fullName>
    </submittedName>
</protein>
<keyword evidence="4" id="KW-1185">Reference proteome</keyword>
<accession>A0A0L0VUA9</accession>
<evidence type="ECO:0000256" key="1">
    <source>
        <dbReference type="SAM" id="Phobius"/>
    </source>
</evidence>
<feature type="transmembrane region" description="Helical" evidence="1">
    <location>
        <begin position="127"/>
        <end position="148"/>
    </location>
</feature>
<keyword evidence="1" id="KW-0812">Transmembrane</keyword>
<organism evidence="3 4">
    <name type="scientific">Puccinia striiformis f. sp. tritici PST-78</name>
    <dbReference type="NCBI Taxonomy" id="1165861"/>
    <lineage>
        <taxon>Eukaryota</taxon>
        <taxon>Fungi</taxon>
        <taxon>Dikarya</taxon>
        <taxon>Basidiomycota</taxon>
        <taxon>Pucciniomycotina</taxon>
        <taxon>Pucciniomycetes</taxon>
        <taxon>Pucciniales</taxon>
        <taxon>Pucciniaceae</taxon>
        <taxon>Puccinia</taxon>
    </lineage>
</organism>
<dbReference type="EMBL" id="AJIL01000020">
    <property type="protein sequence ID" value="KNF02856.1"/>
    <property type="molecule type" value="Genomic_DNA"/>
</dbReference>
<keyword evidence="2" id="KW-0732">Signal</keyword>
<keyword evidence="1" id="KW-0472">Membrane</keyword>